<accession>A0A0K8RCY0</accession>
<feature type="signal peptide" evidence="1">
    <location>
        <begin position="1"/>
        <end position="18"/>
    </location>
</feature>
<name>A0A0K8RCY0_IXORI</name>
<dbReference type="EMBL" id="GADI01004808">
    <property type="protein sequence ID" value="JAA69000.1"/>
    <property type="molecule type" value="mRNA"/>
</dbReference>
<evidence type="ECO:0000313" key="2">
    <source>
        <dbReference type="EMBL" id="JAA69000.1"/>
    </source>
</evidence>
<feature type="chain" id="PRO_5005516919" evidence="1">
    <location>
        <begin position="19"/>
        <end position="103"/>
    </location>
</feature>
<dbReference type="AlphaFoldDB" id="A0A0K8RCY0"/>
<reference evidence="2" key="1">
    <citation type="submission" date="2012-12" db="EMBL/GenBank/DDBJ databases">
        <title>Identification and characterization of a phenylalanine ammonia-lyase gene family in Isatis indigotica Fort.</title>
        <authorList>
            <person name="Liu Q."/>
            <person name="Chen J."/>
            <person name="Zhou X."/>
            <person name="Di P."/>
            <person name="Xiao Y."/>
            <person name="Xuan H."/>
            <person name="Zhang L."/>
            <person name="Chen W."/>
        </authorList>
    </citation>
    <scope>NUCLEOTIDE SEQUENCE</scope>
    <source>
        <tissue evidence="2">Salivary gland</tissue>
    </source>
</reference>
<organism evidence="2">
    <name type="scientific">Ixodes ricinus</name>
    <name type="common">Common tick</name>
    <name type="synonym">Acarus ricinus</name>
    <dbReference type="NCBI Taxonomy" id="34613"/>
    <lineage>
        <taxon>Eukaryota</taxon>
        <taxon>Metazoa</taxon>
        <taxon>Ecdysozoa</taxon>
        <taxon>Arthropoda</taxon>
        <taxon>Chelicerata</taxon>
        <taxon>Arachnida</taxon>
        <taxon>Acari</taxon>
        <taxon>Parasitiformes</taxon>
        <taxon>Ixodida</taxon>
        <taxon>Ixodoidea</taxon>
        <taxon>Ixodidae</taxon>
        <taxon>Ixodinae</taxon>
        <taxon>Ixodes</taxon>
    </lineage>
</organism>
<keyword evidence="1" id="KW-0732">Signal</keyword>
<proteinExistence type="evidence at transcript level"/>
<evidence type="ECO:0000256" key="1">
    <source>
        <dbReference type="SAM" id="SignalP"/>
    </source>
</evidence>
<protein>
    <submittedName>
        <fullName evidence="2">Putative ixodes 10 kDa peptide protein</fullName>
    </submittedName>
</protein>
<sequence length="103" mass="11407">MQLVVFAVVLILPSFLSGESFITITQITNECDGLLLEGGHSHCDKQGSDFAGFDPDTCTVKCKNGKETKLEDGVCLSGKVDCTSEKVKQMLRNWAYNMWKRSI</sequence>